<evidence type="ECO:0008006" key="4">
    <source>
        <dbReference type="Google" id="ProtNLM"/>
    </source>
</evidence>
<feature type="transmembrane region" description="Helical" evidence="1">
    <location>
        <begin position="76"/>
        <end position="96"/>
    </location>
</feature>
<evidence type="ECO:0000313" key="3">
    <source>
        <dbReference type="Proteomes" id="UP000628775"/>
    </source>
</evidence>
<evidence type="ECO:0000313" key="2">
    <source>
        <dbReference type="EMBL" id="GGE55102.1"/>
    </source>
</evidence>
<name>A0A8J2YMU3_9BACL</name>
<dbReference type="RefSeq" id="WP_188698478.1">
    <property type="nucleotide sequence ID" value="NZ_BMIR01000028.1"/>
</dbReference>
<evidence type="ECO:0000256" key="1">
    <source>
        <dbReference type="SAM" id="Phobius"/>
    </source>
</evidence>
<gene>
    <name evidence="2" type="ORF">GCM10011391_37610</name>
</gene>
<dbReference type="EMBL" id="BMIR01000028">
    <property type="protein sequence ID" value="GGE55102.1"/>
    <property type="molecule type" value="Genomic_DNA"/>
</dbReference>
<keyword evidence="3" id="KW-1185">Reference proteome</keyword>
<keyword evidence="1" id="KW-0812">Transmembrane</keyword>
<keyword evidence="1" id="KW-0472">Membrane</keyword>
<reference evidence="2" key="2">
    <citation type="submission" date="2020-09" db="EMBL/GenBank/DDBJ databases">
        <authorList>
            <person name="Sun Q."/>
            <person name="Zhou Y."/>
        </authorList>
    </citation>
    <scope>NUCLEOTIDE SEQUENCE</scope>
    <source>
        <strain evidence="2">CGMCC 1.15371</strain>
    </source>
</reference>
<protein>
    <recommendedName>
        <fullName evidence="4">DUF2269 family protein</fullName>
    </recommendedName>
</protein>
<proteinExistence type="predicted"/>
<reference evidence="2" key="1">
    <citation type="journal article" date="2014" name="Int. J. Syst. Evol. Microbiol.">
        <title>Complete genome sequence of Corynebacterium casei LMG S-19264T (=DSM 44701T), isolated from a smear-ripened cheese.</title>
        <authorList>
            <consortium name="US DOE Joint Genome Institute (JGI-PGF)"/>
            <person name="Walter F."/>
            <person name="Albersmeier A."/>
            <person name="Kalinowski J."/>
            <person name="Ruckert C."/>
        </authorList>
    </citation>
    <scope>NUCLEOTIDE SEQUENCE</scope>
    <source>
        <strain evidence="2">CGMCC 1.15371</strain>
    </source>
</reference>
<dbReference type="AlphaFoldDB" id="A0A8J2YMU3"/>
<dbReference type="Proteomes" id="UP000628775">
    <property type="component" value="Unassembled WGS sequence"/>
</dbReference>
<organism evidence="2 3">
    <name type="scientific">Pullulanibacillus camelliae</name>
    <dbReference type="NCBI Taxonomy" id="1707096"/>
    <lineage>
        <taxon>Bacteria</taxon>
        <taxon>Bacillati</taxon>
        <taxon>Bacillota</taxon>
        <taxon>Bacilli</taxon>
        <taxon>Bacillales</taxon>
        <taxon>Sporolactobacillaceae</taxon>
        <taxon>Pullulanibacillus</taxon>
    </lineage>
</organism>
<keyword evidence="1" id="KW-1133">Transmembrane helix</keyword>
<accession>A0A8J2YMU3</accession>
<feature type="transmembrane region" description="Helical" evidence="1">
    <location>
        <begin position="6"/>
        <end position="29"/>
    </location>
</feature>
<comment type="caution">
    <text evidence="2">The sequence shown here is derived from an EMBL/GenBank/DDBJ whole genome shotgun (WGS) entry which is preliminary data.</text>
</comment>
<feature type="transmembrane region" description="Helical" evidence="1">
    <location>
        <begin position="50"/>
        <end position="70"/>
    </location>
</feature>
<sequence length="144" mass="16133">MSAVLLFLHITSAFLLSSFLSVPFIIPSLHNRKGEALKASLHTLISLTRTGHIALMGVLLTGAWMVIAYSAFPSPLWVAIALFLLVCVGGLIGMLLKEFKEIVRIERPENQLRERMNYVKVYSWLLDCAILVALFVMTARQLFN</sequence>
<feature type="transmembrane region" description="Helical" evidence="1">
    <location>
        <begin position="117"/>
        <end position="139"/>
    </location>
</feature>